<protein>
    <submittedName>
        <fullName evidence="1">Uncharacterized protein</fullName>
    </submittedName>
</protein>
<dbReference type="EMBL" id="VOSW01000050">
    <property type="protein sequence ID" value="KAE8757209.1"/>
    <property type="molecule type" value="Genomic_DNA"/>
</dbReference>
<reference evidence="1 2" key="1">
    <citation type="journal article" date="2020" name="Int. J. Syst. Evol. Microbiol.">
        <title>Paraburkholderia madseniana sp. nov., a phenolic acid-degrading bacterium isolated from acidic forest soil.</title>
        <authorList>
            <person name="Wilhelm R.C."/>
            <person name="Murphy S.J.L."/>
            <person name="Feriancek N.M."/>
            <person name="Karasz D.C."/>
            <person name="DeRito C.M."/>
            <person name="Newman J.D."/>
            <person name="Buckley D.H."/>
        </authorList>
    </citation>
    <scope>NUCLEOTIDE SEQUENCE [LARGE SCALE GENOMIC DNA]</scope>
    <source>
        <strain evidence="1 2">RP11</strain>
    </source>
</reference>
<dbReference type="OrthoDB" id="9151394at2"/>
<sequence>MSREQATKTLERICERLDACATTESDKPLSKYLEDLPGPVTAKRLWVAGSYARGAMTCGDLDLVMEVDNPVYDGSYLKRMLIGNPQRVSLYTGKPEKNSSHAEFKEAVPVWQAGKDWRAALAAIQPVESVARFDRPTDRIPFRLEQIAGSLTWAEAMLASLARDELKWRFVPLDEVSALVEPKPQTGAQNELYRQSRFSRVGAGVKKLLPYVLAFVRRFGPVDLSWSMATSTRMTHGSTLFILGAAPALDELMSFGVSQVVVMPHLNTRGPNGFWVIERGSRHPLVTAFEGCHAWVIADEHGVSSVSGTSYREGSNRPVNAVDIFQSQAEADAFLVDLSEGCPPEAGEVREVRHIQGAAFLDILASCDLLMGGLSDTVFTHDGWDRALHAGFESEDLTRCTFDELGRLFRRTAECA</sequence>
<dbReference type="AlphaFoldDB" id="A0A6N6WB71"/>
<comment type="caution">
    <text evidence="1">The sequence shown here is derived from an EMBL/GenBank/DDBJ whole genome shotgun (WGS) entry which is preliminary data.</text>
</comment>
<gene>
    <name evidence="1" type="ORF">FSO04_25025</name>
</gene>
<accession>A0A6N6WB71</accession>
<evidence type="ECO:0000313" key="1">
    <source>
        <dbReference type="EMBL" id="KAE8757209.1"/>
    </source>
</evidence>
<name>A0A6N6WB71_9BURK</name>
<dbReference type="InterPro" id="IPR043519">
    <property type="entry name" value="NT_sf"/>
</dbReference>
<proteinExistence type="predicted"/>
<dbReference type="Proteomes" id="UP000463700">
    <property type="component" value="Unassembled WGS sequence"/>
</dbReference>
<organism evidence="1 2">
    <name type="scientific">Paraburkholderia madseniana</name>
    <dbReference type="NCBI Taxonomy" id="2599607"/>
    <lineage>
        <taxon>Bacteria</taxon>
        <taxon>Pseudomonadati</taxon>
        <taxon>Pseudomonadota</taxon>
        <taxon>Betaproteobacteria</taxon>
        <taxon>Burkholderiales</taxon>
        <taxon>Burkholderiaceae</taxon>
        <taxon>Paraburkholderia</taxon>
    </lineage>
</organism>
<evidence type="ECO:0000313" key="2">
    <source>
        <dbReference type="Proteomes" id="UP000463700"/>
    </source>
</evidence>
<dbReference type="SUPFAM" id="SSF81301">
    <property type="entry name" value="Nucleotidyltransferase"/>
    <property type="match status" value="1"/>
</dbReference>